<dbReference type="Pfam" id="PF01529">
    <property type="entry name" value="DHHC"/>
    <property type="match status" value="1"/>
</dbReference>
<keyword evidence="4 8" id="KW-0812">Transmembrane</keyword>
<evidence type="ECO:0000256" key="8">
    <source>
        <dbReference type="RuleBase" id="RU079119"/>
    </source>
</evidence>
<keyword evidence="11" id="KW-1185">Reference proteome</keyword>
<sequence length="375" mass="42700">MDPSKSISMRLYQLWKGNNKFLCGGRFVFGPDAGSLFLTSFLIGGPAIAFCIKMITIFGKDDLHYDSPVLVGALLLIVMDFIFLMLTSSRDPGIIPRNSHPPESDEILDVSTSSMEWVNSKISNLKFPRTKDVIFNGHTIKVKFCDTCLLYRPPRASHCSICNNCVQKFDHHCPWVGQCIGLRNYPFFICFISSSTTLCIYVFVFSWMNILRQEGNIWSIMSRDILSVVLIVYCFIAVWFVGGLTIFHFYLICTNQTTYENFRYRYDKKENPFRKGIMSNFREVFFSKIPPSAINFRAWVSDDEMVMDGPELNGSFIGSKERFDIEMGGKLGKDGGMRVPSILHDLDYNGLDDSLKKKGVEGVVALEPFFLDTTQ</sequence>
<keyword evidence="6 8" id="KW-0472">Membrane</keyword>
<evidence type="ECO:0000256" key="2">
    <source>
        <dbReference type="ARBA" id="ARBA00008574"/>
    </source>
</evidence>
<comment type="domain">
    <text evidence="8">The DHHC domain is required for palmitoyltransferase activity.</text>
</comment>
<dbReference type="InterPro" id="IPR039859">
    <property type="entry name" value="PFA4/ZDH16/20/ERF2-like"/>
</dbReference>
<protein>
    <recommendedName>
        <fullName evidence="8">S-acyltransferase</fullName>
        <ecNumber evidence="8">2.3.1.225</ecNumber>
    </recommendedName>
    <alternativeName>
        <fullName evidence="8">Palmitoyltransferase</fullName>
    </alternativeName>
</protein>
<comment type="caution">
    <text evidence="10">The sequence shown here is derived from an EMBL/GenBank/DDBJ whole genome shotgun (WGS) entry which is preliminary data.</text>
</comment>
<dbReference type="Proteomes" id="UP001174677">
    <property type="component" value="Chromosome 3"/>
</dbReference>
<dbReference type="PANTHER" id="PTHR22883:SF456">
    <property type="entry name" value="S-ACYLTRANSFERASE"/>
    <property type="match status" value="1"/>
</dbReference>
<evidence type="ECO:0000256" key="3">
    <source>
        <dbReference type="ARBA" id="ARBA00022679"/>
    </source>
</evidence>
<keyword evidence="7 8" id="KW-0012">Acyltransferase</keyword>
<gene>
    <name evidence="10" type="ORF">P3X46_004754</name>
</gene>
<evidence type="ECO:0000256" key="1">
    <source>
        <dbReference type="ARBA" id="ARBA00004127"/>
    </source>
</evidence>
<dbReference type="PANTHER" id="PTHR22883">
    <property type="entry name" value="ZINC FINGER DHHC DOMAIN CONTAINING PROTEIN"/>
    <property type="match status" value="1"/>
</dbReference>
<feature type="transmembrane region" description="Helical" evidence="8">
    <location>
        <begin position="228"/>
        <end position="253"/>
    </location>
</feature>
<name>A0ABQ9MXR1_HEVBR</name>
<evidence type="ECO:0000313" key="11">
    <source>
        <dbReference type="Proteomes" id="UP001174677"/>
    </source>
</evidence>
<evidence type="ECO:0000313" key="10">
    <source>
        <dbReference type="EMBL" id="KAJ9185086.1"/>
    </source>
</evidence>
<evidence type="ECO:0000259" key="9">
    <source>
        <dbReference type="Pfam" id="PF01529"/>
    </source>
</evidence>
<feature type="transmembrane region" description="Helical" evidence="8">
    <location>
        <begin position="36"/>
        <end position="57"/>
    </location>
</feature>
<organism evidence="10 11">
    <name type="scientific">Hevea brasiliensis</name>
    <name type="common">Para rubber tree</name>
    <name type="synonym">Siphonia brasiliensis</name>
    <dbReference type="NCBI Taxonomy" id="3981"/>
    <lineage>
        <taxon>Eukaryota</taxon>
        <taxon>Viridiplantae</taxon>
        <taxon>Streptophyta</taxon>
        <taxon>Embryophyta</taxon>
        <taxon>Tracheophyta</taxon>
        <taxon>Spermatophyta</taxon>
        <taxon>Magnoliopsida</taxon>
        <taxon>eudicotyledons</taxon>
        <taxon>Gunneridae</taxon>
        <taxon>Pentapetalae</taxon>
        <taxon>rosids</taxon>
        <taxon>fabids</taxon>
        <taxon>Malpighiales</taxon>
        <taxon>Euphorbiaceae</taxon>
        <taxon>Crotonoideae</taxon>
        <taxon>Micrandreae</taxon>
        <taxon>Hevea</taxon>
    </lineage>
</organism>
<dbReference type="InterPro" id="IPR001594">
    <property type="entry name" value="Palmitoyltrfase_DHHC"/>
</dbReference>
<proteinExistence type="inferred from homology"/>
<accession>A0ABQ9MXR1</accession>
<dbReference type="EC" id="2.3.1.225" evidence="8"/>
<feature type="transmembrane region" description="Helical" evidence="8">
    <location>
        <begin position="69"/>
        <end position="87"/>
    </location>
</feature>
<comment type="similarity">
    <text evidence="2 8">Belongs to the DHHC palmitoyltransferase family.</text>
</comment>
<evidence type="ECO:0000256" key="5">
    <source>
        <dbReference type="ARBA" id="ARBA00022989"/>
    </source>
</evidence>
<reference evidence="10" key="1">
    <citation type="journal article" date="2023" name="Plant Biotechnol. J.">
        <title>Chromosome-level wild Hevea brasiliensis genome provides new tools for genomic-assisted breeding and valuable loci to elevate rubber yield.</title>
        <authorList>
            <person name="Cheng H."/>
            <person name="Song X."/>
            <person name="Hu Y."/>
            <person name="Wu T."/>
            <person name="Yang Q."/>
            <person name="An Z."/>
            <person name="Feng S."/>
            <person name="Deng Z."/>
            <person name="Wu W."/>
            <person name="Zeng X."/>
            <person name="Tu M."/>
            <person name="Wang X."/>
            <person name="Huang H."/>
        </authorList>
    </citation>
    <scope>NUCLEOTIDE SEQUENCE</scope>
    <source>
        <strain evidence="10">MT/VB/25A 57/8</strain>
    </source>
</reference>
<keyword evidence="5 8" id="KW-1133">Transmembrane helix</keyword>
<keyword evidence="3 8" id="KW-0808">Transferase</keyword>
<comment type="catalytic activity">
    <reaction evidence="8">
        <text>L-cysteinyl-[protein] + hexadecanoyl-CoA = S-hexadecanoyl-L-cysteinyl-[protein] + CoA</text>
        <dbReference type="Rhea" id="RHEA:36683"/>
        <dbReference type="Rhea" id="RHEA-COMP:10131"/>
        <dbReference type="Rhea" id="RHEA-COMP:11032"/>
        <dbReference type="ChEBI" id="CHEBI:29950"/>
        <dbReference type="ChEBI" id="CHEBI:57287"/>
        <dbReference type="ChEBI" id="CHEBI:57379"/>
        <dbReference type="ChEBI" id="CHEBI:74151"/>
        <dbReference type="EC" id="2.3.1.225"/>
    </reaction>
</comment>
<dbReference type="EMBL" id="JARPOI010000003">
    <property type="protein sequence ID" value="KAJ9185086.1"/>
    <property type="molecule type" value="Genomic_DNA"/>
</dbReference>
<evidence type="ECO:0000256" key="4">
    <source>
        <dbReference type="ARBA" id="ARBA00022692"/>
    </source>
</evidence>
<evidence type="ECO:0000256" key="6">
    <source>
        <dbReference type="ARBA" id="ARBA00023136"/>
    </source>
</evidence>
<evidence type="ECO:0000256" key="7">
    <source>
        <dbReference type="ARBA" id="ARBA00023315"/>
    </source>
</evidence>
<feature type="domain" description="Palmitoyltransferase DHHC" evidence="9">
    <location>
        <begin position="141"/>
        <end position="263"/>
    </location>
</feature>
<feature type="transmembrane region" description="Helical" evidence="8">
    <location>
        <begin position="187"/>
        <end position="208"/>
    </location>
</feature>
<comment type="subcellular location">
    <subcellularLocation>
        <location evidence="1">Endomembrane system</location>
        <topology evidence="1">Multi-pass membrane protein</topology>
    </subcellularLocation>
</comment>
<dbReference type="PROSITE" id="PS50216">
    <property type="entry name" value="DHHC"/>
    <property type="match status" value="1"/>
</dbReference>